<evidence type="ECO:0000256" key="4">
    <source>
        <dbReference type="ARBA" id="ARBA00022729"/>
    </source>
</evidence>
<dbReference type="PRINTS" id="PR00723">
    <property type="entry name" value="SUBTILISIN"/>
</dbReference>
<evidence type="ECO:0000256" key="1">
    <source>
        <dbReference type="ARBA" id="ARBA00005325"/>
    </source>
</evidence>
<proteinExistence type="inferred from homology"/>
<keyword evidence="4 14" id="KW-0732">Signal</keyword>
<dbReference type="InterPro" id="IPR036852">
    <property type="entry name" value="Peptidase_S8/S53_dom_sf"/>
</dbReference>
<dbReference type="Pfam" id="PF16470">
    <property type="entry name" value="S8_pro-domain"/>
    <property type="match status" value="1"/>
</dbReference>
<keyword evidence="3" id="KW-0165">Cleavage on pair of basic residues</keyword>
<dbReference type="InterPro" id="IPR023828">
    <property type="entry name" value="Peptidase_S8_Ser-AS"/>
</dbReference>
<keyword evidence="6 12" id="KW-0720">Serine protease</keyword>
<dbReference type="GO" id="GO:0012505">
    <property type="term" value="C:endomembrane system"/>
    <property type="evidence" value="ECO:0007669"/>
    <property type="project" value="UniProtKB-ARBA"/>
</dbReference>
<comment type="similarity">
    <text evidence="1">Belongs to the peptidase S8 family. Furin subfamily.</text>
</comment>
<dbReference type="Gene3D" id="3.40.50.200">
    <property type="entry name" value="Peptidase S8/S53 domain"/>
    <property type="match status" value="1"/>
</dbReference>
<evidence type="ECO:0000256" key="10">
    <source>
        <dbReference type="ARBA" id="ARBA00023180"/>
    </source>
</evidence>
<dbReference type="GO" id="GO:0016486">
    <property type="term" value="P:peptide hormone processing"/>
    <property type="evidence" value="ECO:0007669"/>
    <property type="project" value="TreeGrafter"/>
</dbReference>
<dbReference type="PANTHER" id="PTHR42884">
    <property type="entry name" value="PROPROTEIN CONVERTASE SUBTILISIN/KEXIN-RELATED"/>
    <property type="match status" value="1"/>
</dbReference>
<dbReference type="GO" id="GO:0016020">
    <property type="term" value="C:membrane"/>
    <property type="evidence" value="ECO:0007669"/>
    <property type="project" value="TreeGrafter"/>
</dbReference>
<evidence type="ECO:0000256" key="6">
    <source>
        <dbReference type="ARBA" id="ARBA00022825"/>
    </source>
</evidence>
<dbReference type="EMBL" id="HBUF01361666">
    <property type="protein sequence ID" value="CAG6721142.1"/>
    <property type="molecule type" value="Transcribed_RNA"/>
</dbReference>
<accession>A0A8D8Q5F1</accession>
<dbReference type="InterPro" id="IPR022398">
    <property type="entry name" value="Peptidase_S8_His-AS"/>
</dbReference>
<dbReference type="CDD" id="cd04059">
    <property type="entry name" value="Peptidases_S8_Protein_convertases_Kexins_Furin-like"/>
    <property type="match status" value="1"/>
</dbReference>
<evidence type="ECO:0000256" key="9">
    <source>
        <dbReference type="ARBA" id="ARBA00023157"/>
    </source>
</evidence>
<evidence type="ECO:0000256" key="5">
    <source>
        <dbReference type="ARBA" id="ARBA00022801"/>
    </source>
</evidence>
<keyword evidence="9" id="KW-1015">Disulfide bond</keyword>
<dbReference type="Pfam" id="PF00082">
    <property type="entry name" value="Peptidase_S8"/>
    <property type="match status" value="1"/>
</dbReference>
<keyword evidence="2 12" id="KW-0645">Protease</keyword>
<sequence length="1071" mass="120639">MFNMLTLLICSLFSSLPQFNAITTLPTFPFSTPTKDLSQIEMYPILSFHVPKKDSSELYVAPEEEMTRPPASQHVIGRGDDLLAHGGTPLTKDPPPQRMYPTSSYALGTKDSSQKDLYAALAKEMAPSRRVSSPVMPHVDIHSVEHFTNEWVVHIPGGVEKARQVIEEKGYLFVDKLMGFVDHYRIKKEDHPEINDSHSNHMTLLLLEHDHQILWAQQEVSKRREKRHPIDFMSAKTVNQPQHILQPIPTETLNQPRNLESRIPSEPFNQLLRPINEPPSSNRIPKTVIDDSTVREVSLPIDKLKEDVEAETKFNKINQERTKNILTERKGEAINRLINVIKEQRDNIDTRALTEFVKGQAKVIGGNNAHEIMKEILTEIEKTAGGSDPKTVMKHVKRVAENDVLLGEPELLRPEIDRMVEDNTKMISQTNEAMKVSELEAPAGPSEMYSEYKNEGGDEKNNEKVLESEDPTHKSYENDEHELSTRNMKEDSKESEEILEDSIPYYYINRRSINDPVDRNRHDDHENERSDHEKEETNRNYARLVPEMAEMITDTLKIGSDQEFGNDRKSRYSELFNDTKWEEQWYLQDFRADLELPTNDLNVVPIYYYYRFSGRGVRVVIPDDGLEHTHEDLKPNYDPNISYDLNSNDGDPTPRITSPPRNVHGTRCAGEIAMVANNNKCGAGIAFGAKIGGIRMLDGLSTDRIEGEALKFKHYWVDIYSNSWGPKDDGKTLDFLGHLTMQAMVDGISEGRNGRGVIYIFAAGNGKDKGDTCACDPYVSSIFSVAIATCDRYGHVTGYSERCTGIIATAFSGGVNKHNVVTTDVNNSCTRSHTGTSAAAPLAAGVVALLLEANPHLTWRDVQHLLIWTSEVAPLADNYGWNKNGFGFFVSHDFGFGMINAFNLVTSGLTWVNVPPSSVCMVPVQVGTNNVLRSTTATQFEILTDACTGDENGEIRFLEHVQLNVDIAYPVRGDLQIILISPLGTRSHLLESRPLDNAKSGYPGWTFSTLHAWAEDPRGIWTVQVFDVSDIKVDTGTIHSMKLILHGTKEMPQHYENGIRTYDEFVLKQAD</sequence>
<keyword evidence="10" id="KW-0325">Glycoprotein</keyword>
<dbReference type="PROSITE" id="PS51892">
    <property type="entry name" value="SUBTILASE"/>
    <property type="match status" value="1"/>
</dbReference>
<feature type="active site" description="Charge relay system" evidence="11 12">
    <location>
        <position position="623"/>
    </location>
</feature>
<feature type="active site" description="Charge relay system" evidence="11 12">
    <location>
        <position position="664"/>
    </location>
</feature>
<dbReference type="GO" id="GO:0004252">
    <property type="term" value="F:serine-type endopeptidase activity"/>
    <property type="evidence" value="ECO:0007669"/>
    <property type="project" value="UniProtKB-UniRule"/>
</dbReference>
<feature type="active site" description="Charge relay system" evidence="11 12">
    <location>
        <position position="837"/>
    </location>
</feature>
<dbReference type="SUPFAM" id="SSF52743">
    <property type="entry name" value="Subtilisin-like"/>
    <property type="match status" value="1"/>
</dbReference>
<dbReference type="PROSITE" id="PS00137">
    <property type="entry name" value="SUBTILASE_HIS"/>
    <property type="match status" value="1"/>
</dbReference>
<dbReference type="Gene3D" id="2.60.120.260">
    <property type="entry name" value="Galactose-binding domain-like"/>
    <property type="match status" value="1"/>
</dbReference>
<feature type="compositionally biased region" description="Basic and acidic residues" evidence="13">
    <location>
        <begin position="450"/>
        <end position="496"/>
    </location>
</feature>
<evidence type="ECO:0000313" key="16">
    <source>
        <dbReference type="EMBL" id="CAG6625486.1"/>
    </source>
</evidence>
<dbReference type="GO" id="GO:0043005">
    <property type="term" value="C:neuron projection"/>
    <property type="evidence" value="ECO:0007669"/>
    <property type="project" value="TreeGrafter"/>
</dbReference>
<evidence type="ECO:0000256" key="7">
    <source>
        <dbReference type="ARBA" id="ARBA00022837"/>
    </source>
</evidence>
<evidence type="ECO:0000256" key="8">
    <source>
        <dbReference type="ARBA" id="ARBA00023145"/>
    </source>
</evidence>
<dbReference type="InterPro" id="IPR032815">
    <property type="entry name" value="S8_pro-domain"/>
</dbReference>
<dbReference type="InterPro" id="IPR008979">
    <property type="entry name" value="Galactose-bd-like_sf"/>
</dbReference>
<dbReference type="FunFam" id="2.60.120.260:FF:000006">
    <property type="entry name" value="Proprotein convertase subtilisin/kexin type 5"/>
    <property type="match status" value="1"/>
</dbReference>
<evidence type="ECO:0000256" key="11">
    <source>
        <dbReference type="PIRSR" id="PIRSR615500-1"/>
    </source>
</evidence>
<keyword evidence="5 12" id="KW-0378">Hydrolase</keyword>
<dbReference type="GO" id="GO:0005615">
    <property type="term" value="C:extracellular space"/>
    <property type="evidence" value="ECO:0007669"/>
    <property type="project" value="TreeGrafter"/>
</dbReference>
<evidence type="ECO:0000256" key="2">
    <source>
        <dbReference type="ARBA" id="ARBA00022670"/>
    </source>
</evidence>
<dbReference type="InterPro" id="IPR002884">
    <property type="entry name" value="P_dom"/>
</dbReference>
<keyword evidence="7" id="KW-0106">Calcium</keyword>
<feature type="domain" description="P/Homo B" evidence="15">
    <location>
        <begin position="914"/>
        <end position="1051"/>
    </location>
</feature>
<evidence type="ECO:0000256" key="3">
    <source>
        <dbReference type="ARBA" id="ARBA00022685"/>
    </source>
</evidence>
<feature type="region of interest" description="Disordered" evidence="13">
    <location>
        <begin position="433"/>
        <end position="497"/>
    </location>
</feature>
<dbReference type="FunFam" id="3.40.50.200:FF:000021">
    <property type="entry name" value="Proprotein convertase subtilisin/kexin type 5a"/>
    <property type="match status" value="1"/>
</dbReference>
<evidence type="ECO:0000256" key="12">
    <source>
        <dbReference type="PROSITE-ProRule" id="PRU01240"/>
    </source>
</evidence>
<feature type="signal peptide" evidence="14">
    <location>
        <begin position="1"/>
        <end position="21"/>
    </location>
</feature>
<name>A0A8D8Q5F1_9HEMI</name>
<organism evidence="16">
    <name type="scientific">Cacopsylla melanoneura</name>
    <dbReference type="NCBI Taxonomy" id="428564"/>
    <lineage>
        <taxon>Eukaryota</taxon>
        <taxon>Metazoa</taxon>
        <taxon>Ecdysozoa</taxon>
        <taxon>Arthropoda</taxon>
        <taxon>Hexapoda</taxon>
        <taxon>Insecta</taxon>
        <taxon>Pterygota</taxon>
        <taxon>Neoptera</taxon>
        <taxon>Paraneoptera</taxon>
        <taxon>Hemiptera</taxon>
        <taxon>Sternorrhyncha</taxon>
        <taxon>Psylloidea</taxon>
        <taxon>Psyllidae</taxon>
        <taxon>Psyllinae</taxon>
        <taxon>Cacopsylla</taxon>
    </lineage>
</organism>
<dbReference type="InterPro" id="IPR015500">
    <property type="entry name" value="Peptidase_S8_subtilisin-rel"/>
</dbReference>
<dbReference type="SUPFAM" id="SSF54897">
    <property type="entry name" value="Protease propeptides/inhibitors"/>
    <property type="match status" value="1"/>
</dbReference>
<dbReference type="InterPro" id="IPR000209">
    <property type="entry name" value="Peptidase_S8/S53_dom"/>
</dbReference>
<feature type="chain" id="PRO_5033670747" evidence="14">
    <location>
        <begin position="22"/>
        <end position="1071"/>
    </location>
</feature>
<evidence type="ECO:0000256" key="13">
    <source>
        <dbReference type="SAM" id="MobiDB-lite"/>
    </source>
</evidence>
<evidence type="ECO:0000256" key="14">
    <source>
        <dbReference type="SAM" id="SignalP"/>
    </source>
</evidence>
<dbReference type="PANTHER" id="PTHR42884:SF14">
    <property type="entry name" value="NEUROENDOCRINE CONVERTASE 1"/>
    <property type="match status" value="1"/>
</dbReference>
<feature type="region of interest" description="Disordered" evidence="13">
    <location>
        <begin position="514"/>
        <end position="537"/>
    </location>
</feature>
<protein>
    <submittedName>
        <fullName evidence="16">Neuroendocrine convertase 1</fullName>
    </submittedName>
</protein>
<dbReference type="EMBL" id="HBUF01059980">
    <property type="protein sequence ID" value="CAG6625486.1"/>
    <property type="molecule type" value="Transcribed_RNA"/>
</dbReference>
<dbReference type="GO" id="GO:0005737">
    <property type="term" value="C:cytoplasm"/>
    <property type="evidence" value="ECO:0007669"/>
    <property type="project" value="UniProtKB-ARBA"/>
</dbReference>
<dbReference type="Gene3D" id="3.30.70.850">
    <property type="entry name" value="Peptidase S8, pro-domain"/>
    <property type="match status" value="1"/>
</dbReference>
<dbReference type="InterPro" id="IPR038466">
    <property type="entry name" value="S8_pro-domain_sf"/>
</dbReference>
<keyword evidence="8" id="KW-0865">Zymogen</keyword>
<dbReference type="Pfam" id="PF01483">
    <property type="entry name" value="P_proprotein"/>
    <property type="match status" value="1"/>
</dbReference>
<dbReference type="InterPro" id="IPR034182">
    <property type="entry name" value="Kexin/furin"/>
</dbReference>
<dbReference type="AlphaFoldDB" id="A0A8D8Q5F1"/>
<reference evidence="16" key="1">
    <citation type="submission" date="2021-05" db="EMBL/GenBank/DDBJ databases">
        <authorList>
            <person name="Alioto T."/>
            <person name="Alioto T."/>
            <person name="Gomez Garrido J."/>
        </authorList>
    </citation>
    <scope>NUCLEOTIDE SEQUENCE</scope>
</reference>
<dbReference type="SUPFAM" id="SSF49785">
    <property type="entry name" value="Galactose-binding domain-like"/>
    <property type="match status" value="1"/>
</dbReference>
<dbReference type="PROSITE" id="PS00138">
    <property type="entry name" value="SUBTILASE_SER"/>
    <property type="match status" value="1"/>
</dbReference>
<evidence type="ECO:0000259" key="15">
    <source>
        <dbReference type="PROSITE" id="PS51829"/>
    </source>
</evidence>
<dbReference type="PROSITE" id="PS51829">
    <property type="entry name" value="P_HOMO_B"/>
    <property type="match status" value="1"/>
</dbReference>